<dbReference type="FunFam" id="3.90.550.50:FF:000017">
    <property type="entry name" value="Glycoprotein-N-acetylgalactosamine 3-beta-galactosyltransferase 1"/>
    <property type="match status" value="1"/>
</dbReference>
<keyword evidence="23" id="KW-1185">Reference proteome</keyword>
<evidence type="ECO:0000256" key="16">
    <source>
        <dbReference type="ARBA" id="ARBA00023180"/>
    </source>
</evidence>
<dbReference type="GO" id="GO:0000166">
    <property type="term" value="F:nucleotide binding"/>
    <property type="evidence" value="ECO:0007669"/>
    <property type="project" value="UniProtKB-KW"/>
</dbReference>
<reference evidence="22" key="1">
    <citation type="submission" date="2021-01" db="UniProtKB">
        <authorList>
            <consortium name="EnsemblMetazoa"/>
        </authorList>
    </citation>
    <scope>IDENTIFICATION</scope>
</reference>
<evidence type="ECO:0000256" key="9">
    <source>
        <dbReference type="ARBA" id="ARBA00022692"/>
    </source>
</evidence>
<evidence type="ECO:0000256" key="20">
    <source>
        <dbReference type="SAM" id="Phobius"/>
    </source>
</evidence>
<protein>
    <recommendedName>
        <fullName evidence="18">Glycoprotein-N-acetylgalactosamine 3-beta-galactosyltransferase 1</fullName>
        <ecNumber evidence="6">2.4.1.122</ecNumber>
    </recommendedName>
</protein>
<dbReference type="AlphaFoldDB" id="A0A7M5UY89"/>
<evidence type="ECO:0000256" key="13">
    <source>
        <dbReference type="ARBA" id="ARBA00022989"/>
    </source>
</evidence>
<evidence type="ECO:0000259" key="21">
    <source>
        <dbReference type="Pfam" id="PF02434"/>
    </source>
</evidence>
<evidence type="ECO:0000256" key="6">
    <source>
        <dbReference type="ARBA" id="ARBA00012557"/>
    </source>
</evidence>
<keyword evidence="17" id="KW-0464">Manganese</keyword>
<keyword evidence="15" id="KW-1015">Disulfide bond</keyword>
<comment type="pathway">
    <text evidence="3">Protein modification; protein glycosylation.</text>
</comment>
<evidence type="ECO:0000256" key="14">
    <source>
        <dbReference type="ARBA" id="ARBA00023136"/>
    </source>
</evidence>
<evidence type="ECO:0000256" key="19">
    <source>
        <dbReference type="ARBA" id="ARBA00059245"/>
    </source>
</evidence>
<evidence type="ECO:0000256" key="10">
    <source>
        <dbReference type="ARBA" id="ARBA00022723"/>
    </source>
</evidence>
<name>A0A7M5UY89_9CNID</name>
<evidence type="ECO:0000256" key="4">
    <source>
        <dbReference type="ARBA" id="ARBA00006462"/>
    </source>
</evidence>
<evidence type="ECO:0000313" key="22">
    <source>
        <dbReference type="EnsemblMetazoa" id="CLYHEMP007918.1"/>
    </source>
</evidence>
<keyword evidence="16" id="KW-0325">Glycoprotein</keyword>
<evidence type="ECO:0000256" key="3">
    <source>
        <dbReference type="ARBA" id="ARBA00004922"/>
    </source>
</evidence>
<evidence type="ECO:0000256" key="5">
    <source>
        <dbReference type="ARBA" id="ARBA00011748"/>
    </source>
</evidence>
<evidence type="ECO:0000256" key="18">
    <source>
        <dbReference type="ARBA" id="ARBA00040898"/>
    </source>
</evidence>
<dbReference type="EC" id="2.4.1.122" evidence="6"/>
<dbReference type="InterPro" id="IPR026050">
    <property type="entry name" value="C1GALT1/C1GALT1_chp1"/>
</dbReference>
<dbReference type="GeneID" id="136811231"/>
<keyword evidence="9 20" id="KW-0812">Transmembrane</keyword>
<evidence type="ECO:0000256" key="17">
    <source>
        <dbReference type="ARBA" id="ARBA00023211"/>
    </source>
</evidence>
<dbReference type="Proteomes" id="UP000594262">
    <property type="component" value="Unplaced"/>
</dbReference>
<dbReference type="OrthoDB" id="6018587at2759"/>
<comment type="subcellular location">
    <subcellularLocation>
        <location evidence="2">Membrane</location>
        <topology evidence="2">Single-pass type II membrane protein</topology>
    </subcellularLocation>
</comment>
<accession>A0A7M5UY89</accession>
<comment type="subunit">
    <text evidence="5">Homodimer; disulfide-linked.</text>
</comment>
<dbReference type="Gene3D" id="3.90.550.50">
    <property type="match status" value="1"/>
</dbReference>
<dbReference type="PANTHER" id="PTHR23033:SF14">
    <property type="entry name" value="GLYCOPROTEIN-N-ACETYLGALACTOSAMINE 3-BETA-GALACTOSYLTRANSFERASE 1-RELATED"/>
    <property type="match status" value="1"/>
</dbReference>
<comment type="similarity">
    <text evidence="4">Belongs to the glycosyltransferase 31 family. Beta3-Gal-T subfamily.</text>
</comment>
<evidence type="ECO:0000256" key="11">
    <source>
        <dbReference type="ARBA" id="ARBA00022741"/>
    </source>
</evidence>
<proteinExistence type="inferred from homology"/>
<organism evidence="22 23">
    <name type="scientific">Clytia hemisphaerica</name>
    <dbReference type="NCBI Taxonomy" id="252671"/>
    <lineage>
        <taxon>Eukaryota</taxon>
        <taxon>Metazoa</taxon>
        <taxon>Cnidaria</taxon>
        <taxon>Hydrozoa</taxon>
        <taxon>Hydroidolina</taxon>
        <taxon>Leptothecata</taxon>
        <taxon>Obeliida</taxon>
        <taxon>Clytiidae</taxon>
        <taxon>Clytia</taxon>
    </lineage>
</organism>
<dbReference type="Pfam" id="PF02434">
    <property type="entry name" value="Fringe"/>
    <property type="match status" value="1"/>
</dbReference>
<dbReference type="GO" id="GO:0016263">
    <property type="term" value="F:glycoprotein-N-acetylgalactosamine 3-beta-galactosyltransferase activity"/>
    <property type="evidence" value="ECO:0007669"/>
    <property type="project" value="UniProtKB-EC"/>
</dbReference>
<dbReference type="RefSeq" id="XP_066923945.1">
    <property type="nucleotide sequence ID" value="XM_067067844.1"/>
</dbReference>
<evidence type="ECO:0000256" key="8">
    <source>
        <dbReference type="ARBA" id="ARBA00022679"/>
    </source>
</evidence>
<evidence type="ECO:0000256" key="2">
    <source>
        <dbReference type="ARBA" id="ARBA00004606"/>
    </source>
</evidence>
<keyword evidence="14 20" id="KW-0472">Membrane</keyword>
<dbReference type="PANTHER" id="PTHR23033">
    <property type="entry name" value="BETA1,3-GALACTOSYLTRANSFERASE"/>
    <property type="match status" value="1"/>
</dbReference>
<evidence type="ECO:0000313" key="23">
    <source>
        <dbReference type="Proteomes" id="UP000594262"/>
    </source>
</evidence>
<dbReference type="InterPro" id="IPR003378">
    <property type="entry name" value="Fringe-like_glycosylTrfase"/>
</dbReference>
<keyword evidence="8" id="KW-0808">Transferase</keyword>
<keyword evidence="7" id="KW-0328">Glycosyltransferase</keyword>
<keyword evidence="11" id="KW-0547">Nucleotide-binding</keyword>
<dbReference type="GO" id="GO:0016020">
    <property type="term" value="C:membrane"/>
    <property type="evidence" value="ECO:0007669"/>
    <property type="project" value="UniProtKB-SubCell"/>
</dbReference>
<feature type="transmembrane region" description="Helical" evidence="20">
    <location>
        <begin position="12"/>
        <end position="29"/>
    </location>
</feature>
<comment type="cofactor">
    <cofactor evidence="1">
        <name>Mn(2+)</name>
        <dbReference type="ChEBI" id="CHEBI:29035"/>
    </cofactor>
</comment>
<comment type="function">
    <text evidence="19">Glycosyltransferase that generates the core 1 O-glycan Gal-beta1-3GalNAc-alpha1-Ser/Thr (T antigen), which is a precursor for many extended O-glycans in glycoproteins.</text>
</comment>
<evidence type="ECO:0000256" key="1">
    <source>
        <dbReference type="ARBA" id="ARBA00001936"/>
    </source>
</evidence>
<dbReference type="GO" id="GO:0030145">
    <property type="term" value="F:manganese ion binding"/>
    <property type="evidence" value="ECO:0007669"/>
    <property type="project" value="UniProtKB-ARBA"/>
</dbReference>
<dbReference type="EnsemblMetazoa" id="CLYHEMT007918.1">
    <property type="protein sequence ID" value="CLYHEMP007918.1"/>
    <property type="gene ID" value="CLYHEMG007918"/>
</dbReference>
<keyword evidence="13 20" id="KW-1133">Transmembrane helix</keyword>
<evidence type="ECO:0000256" key="15">
    <source>
        <dbReference type="ARBA" id="ARBA00023157"/>
    </source>
</evidence>
<evidence type="ECO:0000256" key="12">
    <source>
        <dbReference type="ARBA" id="ARBA00022968"/>
    </source>
</evidence>
<keyword evidence="10" id="KW-0479">Metal-binding</keyword>
<dbReference type="UniPathway" id="UPA00378"/>
<sequence length="354" mass="40475">MVGASFRREFHMAFLLGLSFGFFIAVIFHELQSSFSETKDLVNKGPPSGRAMEEDYAMLLSEEYEGKHLPPPSKPQPVDKPIIFNDLDSIHHKGGDRVAKLLSKKVRILCWIMTQPKTLKTKAQAVKNTWGKRCNTLLFMSSKGDKDFPVVGLNVPEGRKNLWLKTRAAWKYIYEHHFYDADWFLKADDDSFVVLENLRYFLSKHNSSQTHYFGRHFRPFGGYNSGGAGYVFSKATLIVFNQVLRDPSVCKLKAGAEDAEVGVCLRMMGVAPGDTRDEFGRESFHPFAPDYHLVPNGIPTTNWLHKYNKHPVKSGPGCCSDHSIAFHYIPPNRMYVMEYFIYHLRPFGVHHVHN</sequence>
<evidence type="ECO:0000256" key="7">
    <source>
        <dbReference type="ARBA" id="ARBA00022676"/>
    </source>
</evidence>
<feature type="domain" description="Fringe-like glycosyltransferase" evidence="21">
    <location>
        <begin position="112"/>
        <end position="270"/>
    </location>
</feature>
<keyword evidence="12" id="KW-0735">Signal-anchor</keyword>